<sequence length="224" mass="25547">MADRCIRLIGFFVFTLTLPKNRPTGKSSPFGLFQKDAKAFSYWAFSIPTTPSGNLQLITMFSIFLNQVPLAKIKTLENNEPIWKCCIFGCLDLSLVNQGDANFENAAIGNTLEQFPEVEYWNLITIEANDKSLQGGRKLMSDFTFILNRQRIYLQNSWSNIITDSRNRTNLYSVGSRIGARLWRGSSRDIEEVRNRRTNPGRTYCQSSGHCPYRDVKAACCMSR</sequence>
<keyword evidence="2" id="KW-1185">Reference proteome</keyword>
<organism evidence="1 2">
    <name type="scientific">Lindgomyces ingoldianus</name>
    <dbReference type="NCBI Taxonomy" id="673940"/>
    <lineage>
        <taxon>Eukaryota</taxon>
        <taxon>Fungi</taxon>
        <taxon>Dikarya</taxon>
        <taxon>Ascomycota</taxon>
        <taxon>Pezizomycotina</taxon>
        <taxon>Dothideomycetes</taxon>
        <taxon>Pleosporomycetidae</taxon>
        <taxon>Pleosporales</taxon>
        <taxon>Lindgomycetaceae</taxon>
        <taxon>Lindgomyces</taxon>
    </lineage>
</organism>
<reference evidence="1" key="1">
    <citation type="journal article" date="2020" name="Stud. Mycol.">
        <title>101 Dothideomycetes genomes: a test case for predicting lifestyles and emergence of pathogens.</title>
        <authorList>
            <person name="Haridas S."/>
            <person name="Albert R."/>
            <person name="Binder M."/>
            <person name="Bloem J."/>
            <person name="Labutti K."/>
            <person name="Salamov A."/>
            <person name="Andreopoulos B."/>
            <person name="Baker S."/>
            <person name="Barry K."/>
            <person name="Bills G."/>
            <person name="Bluhm B."/>
            <person name="Cannon C."/>
            <person name="Castanera R."/>
            <person name="Culley D."/>
            <person name="Daum C."/>
            <person name="Ezra D."/>
            <person name="Gonzalez J."/>
            <person name="Henrissat B."/>
            <person name="Kuo A."/>
            <person name="Liang C."/>
            <person name="Lipzen A."/>
            <person name="Lutzoni F."/>
            <person name="Magnuson J."/>
            <person name="Mondo S."/>
            <person name="Nolan M."/>
            <person name="Ohm R."/>
            <person name="Pangilinan J."/>
            <person name="Park H.-J."/>
            <person name="Ramirez L."/>
            <person name="Alfaro M."/>
            <person name="Sun H."/>
            <person name="Tritt A."/>
            <person name="Yoshinaga Y."/>
            <person name="Zwiers L.-H."/>
            <person name="Turgeon B."/>
            <person name="Goodwin S."/>
            <person name="Spatafora J."/>
            <person name="Crous P."/>
            <person name="Grigoriev I."/>
        </authorList>
    </citation>
    <scope>NUCLEOTIDE SEQUENCE</scope>
    <source>
        <strain evidence="1">ATCC 200398</strain>
    </source>
</reference>
<evidence type="ECO:0000313" key="2">
    <source>
        <dbReference type="Proteomes" id="UP000799755"/>
    </source>
</evidence>
<gene>
    <name evidence="1" type="ORF">BDR25DRAFT_394416</name>
</gene>
<accession>A0ACB6QSG0</accession>
<name>A0ACB6QSG0_9PLEO</name>
<dbReference type="EMBL" id="MU003512">
    <property type="protein sequence ID" value="KAF2469465.1"/>
    <property type="molecule type" value="Genomic_DNA"/>
</dbReference>
<protein>
    <submittedName>
        <fullName evidence="1">Uncharacterized protein</fullName>
    </submittedName>
</protein>
<evidence type="ECO:0000313" key="1">
    <source>
        <dbReference type="EMBL" id="KAF2469465.1"/>
    </source>
</evidence>
<proteinExistence type="predicted"/>
<dbReference type="Proteomes" id="UP000799755">
    <property type="component" value="Unassembled WGS sequence"/>
</dbReference>
<comment type="caution">
    <text evidence="1">The sequence shown here is derived from an EMBL/GenBank/DDBJ whole genome shotgun (WGS) entry which is preliminary data.</text>
</comment>